<organism evidence="7 8">
    <name type="scientific">Akanthomyces lecanii RCEF 1005</name>
    <dbReference type="NCBI Taxonomy" id="1081108"/>
    <lineage>
        <taxon>Eukaryota</taxon>
        <taxon>Fungi</taxon>
        <taxon>Dikarya</taxon>
        <taxon>Ascomycota</taxon>
        <taxon>Pezizomycotina</taxon>
        <taxon>Sordariomycetes</taxon>
        <taxon>Hypocreomycetidae</taxon>
        <taxon>Hypocreales</taxon>
        <taxon>Cordycipitaceae</taxon>
        <taxon>Akanthomyces</taxon>
        <taxon>Cordyceps confragosa</taxon>
    </lineage>
</organism>
<feature type="domain" description="AAA+ ATPase" evidence="6">
    <location>
        <begin position="518"/>
        <end position="654"/>
    </location>
</feature>
<dbReference type="Pfam" id="PF09336">
    <property type="entry name" value="Vps4_C"/>
    <property type="match status" value="1"/>
</dbReference>
<evidence type="ECO:0000256" key="4">
    <source>
        <dbReference type="ARBA" id="ARBA00022840"/>
    </source>
</evidence>
<evidence type="ECO:0000256" key="3">
    <source>
        <dbReference type="ARBA" id="ARBA00022787"/>
    </source>
</evidence>
<gene>
    <name evidence="7" type="ORF">LEL_03298</name>
</gene>
<dbReference type="InterPro" id="IPR041569">
    <property type="entry name" value="AAA_lid_3"/>
</dbReference>
<feature type="region of interest" description="Disordered" evidence="5">
    <location>
        <begin position="715"/>
        <end position="837"/>
    </location>
</feature>
<evidence type="ECO:0000313" key="7">
    <source>
        <dbReference type="EMBL" id="OAA79812.1"/>
    </source>
</evidence>
<dbReference type="PANTHER" id="PTHR45644">
    <property type="entry name" value="AAA ATPASE, PUTATIVE (AFU_ORTHOLOGUE AFUA_2G12920)-RELATED-RELATED"/>
    <property type="match status" value="1"/>
</dbReference>
<dbReference type="Pfam" id="PF17862">
    <property type="entry name" value="AAA_lid_3"/>
    <property type="match status" value="1"/>
</dbReference>
<keyword evidence="3" id="KW-1000">Mitochondrion outer membrane</keyword>
<dbReference type="Pfam" id="PF00004">
    <property type="entry name" value="AAA"/>
    <property type="match status" value="1"/>
</dbReference>
<dbReference type="EMBL" id="AZHF01000002">
    <property type="protein sequence ID" value="OAA79812.1"/>
    <property type="molecule type" value="Genomic_DNA"/>
</dbReference>
<protein>
    <submittedName>
        <fullName evidence="7">ATPase family AAA domain-containing protein 1-A</fullName>
    </submittedName>
</protein>
<comment type="subcellular location">
    <subcellularLocation>
        <location evidence="1">Mitochondrion outer membrane</location>
        <topology evidence="1">Single-pass membrane protein</topology>
    </subcellularLocation>
</comment>
<keyword evidence="8" id="KW-1185">Reference proteome</keyword>
<dbReference type="STRING" id="1081108.A0A162K9W3"/>
<feature type="compositionally biased region" description="Polar residues" evidence="5">
    <location>
        <begin position="730"/>
        <end position="745"/>
    </location>
</feature>
<feature type="region of interest" description="Disordered" evidence="5">
    <location>
        <begin position="1"/>
        <end position="23"/>
    </location>
</feature>
<evidence type="ECO:0000259" key="6">
    <source>
        <dbReference type="SMART" id="SM00382"/>
    </source>
</evidence>
<keyword evidence="3" id="KW-0496">Mitochondrion</keyword>
<dbReference type="AlphaFoldDB" id="A0A162K9W3"/>
<comment type="caution">
    <text evidence="7">The sequence shown here is derived from an EMBL/GenBank/DDBJ whole genome shotgun (WGS) entry which is preliminary data.</text>
</comment>
<feature type="compositionally biased region" description="Acidic residues" evidence="5">
    <location>
        <begin position="432"/>
        <end position="447"/>
    </location>
</feature>
<accession>A0A162K9W3</accession>
<reference evidence="7 8" key="1">
    <citation type="journal article" date="2016" name="Genome Biol. Evol.">
        <title>Divergent and convergent evolution of fungal pathogenicity.</title>
        <authorList>
            <person name="Shang Y."/>
            <person name="Xiao G."/>
            <person name="Zheng P."/>
            <person name="Cen K."/>
            <person name="Zhan S."/>
            <person name="Wang C."/>
        </authorList>
    </citation>
    <scope>NUCLEOTIDE SEQUENCE [LARGE SCALE GENOMIC DNA]</scope>
    <source>
        <strain evidence="7 8">RCEF 1005</strain>
    </source>
</reference>
<name>A0A162K9W3_CORDF</name>
<dbReference type="SUPFAM" id="SSF52540">
    <property type="entry name" value="P-loop containing nucleoside triphosphate hydrolases"/>
    <property type="match status" value="1"/>
</dbReference>
<dbReference type="OrthoDB" id="39734at2759"/>
<feature type="compositionally biased region" description="Basic and acidic residues" evidence="5">
    <location>
        <begin position="715"/>
        <end position="729"/>
    </location>
</feature>
<evidence type="ECO:0000256" key="5">
    <source>
        <dbReference type="SAM" id="MobiDB-lite"/>
    </source>
</evidence>
<feature type="compositionally biased region" description="Basic and acidic residues" evidence="5">
    <location>
        <begin position="747"/>
        <end position="768"/>
    </location>
</feature>
<dbReference type="SMART" id="SM00382">
    <property type="entry name" value="AAA"/>
    <property type="match status" value="1"/>
</dbReference>
<evidence type="ECO:0000256" key="1">
    <source>
        <dbReference type="ARBA" id="ARBA00004572"/>
    </source>
</evidence>
<dbReference type="GO" id="GO:0005524">
    <property type="term" value="F:ATP binding"/>
    <property type="evidence" value="ECO:0007669"/>
    <property type="project" value="UniProtKB-KW"/>
</dbReference>
<evidence type="ECO:0000256" key="2">
    <source>
        <dbReference type="ARBA" id="ARBA00022741"/>
    </source>
</evidence>
<feature type="region of interest" description="Disordered" evidence="5">
    <location>
        <begin position="428"/>
        <end position="457"/>
    </location>
</feature>
<keyword evidence="3" id="KW-0472">Membrane</keyword>
<dbReference type="GO" id="GO:0016887">
    <property type="term" value="F:ATP hydrolysis activity"/>
    <property type="evidence" value="ECO:0007669"/>
    <property type="project" value="InterPro"/>
</dbReference>
<proteinExistence type="predicted"/>
<keyword evidence="4" id="KW-0067">ATP-binding</keyword>
<feature type="compositionally biased region" description="Basic residues" evidence="5">
    <location>
        <begin position="826"/>
        <end position="837"/>
    </location>
</feature>
<keyword evidence="2" id="KW-0547">Nucleotide-binding</keyword>
<feature type="compositionally biased region" description="Basic and acidic residues" evidence="5">
    <location>
        <begin position="802"/>
        <end position="821"/>
    </location>
</feature>
<dbReference type="InterPro" id="IPR003959">
    <property type="entry name" value="ATPase_AAA_core"/>
</dbReference>
<dbReference type="GO" id="GO:0005741">
    <property type="term" value="C:mitochondrial outer membrane"/>
    <property type="evidence" value="ECO:0007669"/>
    <property type="project" value="UniProtKB-SubCell"/>
</dbReference>
<feature type="compositionally biased region" description="Basic and acidic residues" evidence="5">
    <location>
        <begin position="448"/>
        <end position="457"/>
    </location>
</feature>
<dbReference type="InterPro" id="IPR027417">
    <property type="entry name" value="P-loop_NTPase"/>
</dbReference>
<dbReference type="InterPro" id="IPR015415">
    <property type="entry name" value="Spast_Vps4_C"/>
</dbReference>
<dbReference type="Gene3D" id="3.40.50.300">
    <property type="entry name" value="P-loop containing nucleotide triphosphate hydrolases"/>
    <property type="match status" value="1"/>
</dbReference>
<dbReference type="PANTHER" id="PTHR45644:SF56">
    <property type="entry name" value="AAA ATPASE, PUTATIVE (AFU_ORTHOLOGUE AFUA_2G12920)-RELATED"/>
    <property type="match status" value="1"/>
</dbReference>
<dbReference type="InterPro" id="IPR003593">
    <property type="entry name" value="AAA+_ATPase"/>
</dbReference>
<dbReference type="Proteomes" id="UP000076881">
    <property type="component" value="Unassembled WGS sequence"/>
</dbReference>
<dbReference type="Gene3D" id="1.10.8.60">
    <property type="match status" value="1"/>
</dbReference>
<dbReference type="InterPro" id="IPR051701">
    <property type="entry name" value="Mito_OM_Translocase_MSP1"/>
</dbReference>
<evidence type="ECO:0000313" key="8">
    <source>
        <dbReference type="Proteomes" id="UP000076881"/>
    </source>
</evidence>
<sequence>MPSNADSEPGLGSSQSPPNATSFMVTPNYTAPDWFFSDNVKTAVQLSSTKPRIFLADLPNKTSGEEALKHDYTKHEESAFGVSRHTFLSARDTIASCLVRDSHGRLSTHNNGAIIRIEKKHPPEMPMEYVDALAKEFGATSVTLTIHDFQALAATFQDQTPAEFQQAFDKNLTKPRHLSLKKLHPSYELVFHYFGNRCRQEASGAATERSRQAFATILGVQECKVGHKVPDKKKNIAPFHEHPQIIHVAEAQLLMERSQSLRVVARLADTVAQERKAGKPVILVITGHIARYSANFGDLSIRSGIPASAILSINYLVEPAALDKSKDPNIKVSATFIDNLKFLLRFYARHKFDTETLLPKTEWNLELDDNIDTLCAENSNFLESVAMQITGRACGSQKLSVQDVAQVLNQVAIGEKVETGKYDLTFRHEDANKEEELETSSEDDDDSETGKDGLRKDNDLNKYEKALHDSIVKVEQLQDTKYEDVILHDDIKDMMKQLILLSRKTIDVKSSLLMSAVQISGALLYGPPGTGKTHLSRAIANSLGSNMLALDSATLTSKYVGETEKYIKAAFSLARKYTPCILFLDEVDALFYRRSSGDKSWQRSALTQFLQEVDGIQGGLPGAPFVLVATNRPMDLDTAFLRRLPQKIHFELPNVSARAQILRVLLNEEDLHSDVDIDHLATLTNGYSGSDLKNLCAEAALLWVLEICRKEAKETAQRVENTKTPRNDASRSTVDTNGTSISATKSGEADHVGDLKKPADVTDDKVTESDSNTAGNSTDHDYPHASGGSEVTEMIASTDTAGGDHDKNDGENNKANKDKATDAITGKRKRETARKGKKTEKLARREAKAMKRRKKVDKKEAEALYMAKFSKVCLTTAVFEKALQRMRPTVSKEAIQEIEKFAKLYGDQ</sequence>